<comment type="caution">
    <text evidence="1">The sequence shown here is derived from an EMBL/GenBank/DDBJ whole genome shotgun (WGS) entry which is preliminary data.</text>
</comment>
<dbReference type="EMBL" id="CM037024">
    <property type="protein sequence ID" value="KAH7662798.1"/>
    <property type="molecule type" value="Genomic_DNA"/>
</dbReference>
<gene>
    <name evidence="1" type="ORF">IHE45_14G011900</name>
</gene>
<dbReference type="Proteomes" id="UP000827976">
    <property type="component" value="Chromosome 14"/>
</dbReference>
<accession>A0ACB7UQ21</accession>
<keyword evidence="2" id="KW-1185">Reference proteome</keyword>
<organism evidence="1 2">
    <name type="scientific">Dioscorea alata</name>
    <name type="common">Purple yam</name>
    <dbReference type="NCBI Taxonomy" id="55571"/>
    <lineage>
        <taxon>Eukaryota</taxon>
        <taxon>Viridiplantae</taxon>
        <taxon>Streptophyta</taxon>
        <taxon>Embryophyta</taxon>
        <taxon>Tracheophyta</taxon>
        <taxon>Spermatophyta</taxon>
        <taxon>Magnoliopsida</taxon>
        <taxon>Liliopsida</taxon>
        <taxon>Dioscoreales</taxon>
        <taxon>Dioscoreaceae</taxon>
        <taxon>Dioscorea</taxon>
    </lineage>
</organism>
<protein>
    <submittedName>
        <fullName evidence="1">DNase I-like protein</fullName>
    </submittedName>
</protein>
<proteinExistence type="predicted"/>
<evidence type="ECO:0000313" key="2">
    <source>
        <dbReference type="Proteomes" id="UP000827976"/>
    </source>
</evidence>
<reference evidence="2" key="1">
    <citation type="journal article" date="2022" name="Nat. Commun.">
        <title>Chromosome evolution and the genetic basis of agronomically important traits in greater yam.</title>
        <authorList>
            <person name="Bredeson J.V."/>
            <person name="Lyons J.B."/>
            <person name="Oniyinde I.O."/>
            <person name="Okereke N.R."/>
            <person name="Kolade O."/>
            <person name="Nnabue I."/>
            <person name="Nwadili C.O."/>
            <person name="Hribova E."/>
            <person name="Parker M."/>
            <person name="Nwogha J."/>
            <person name="Shu S."/>
            <person name="Carlson J."/>
            <person name="Kariba R."/>
            <person name="Muthemba S."/>
            <person name="Knop K."/>
            <person name="Barton G.J."/>
            <person name="Sherwood A.V."/>
            <person name="Lopez-Montes A."/>
            <person name="Asiedu R."/>
            <person name="Jamnadass R."/>
            <person name="Muchugi A."/>
            <person name="Goodstein D."/>
            <person name="Egesi C.N."/>
            <person name="Featherston J."/>
            <person name="Asfaw A."/>
            <person name="Simpson G.G."/>
            <person name="Dolezel J."/>
            <person name="Hendre P.S."/>
            <person name="Van Deynze A."/>
            <person name="Kumar P.L."/>
            <person name="Obidiegwu J.E."/>
            <person name="Bhattacharjee R."/>
            <person name="Rokhsar D.S."/>
        </authorList>
    </citation>
    <scope>NUCLEOTIDE SEQUENCE [LARGE SCALE GENOMIC DNA]</scope>
    <source>
        <strain evidence="2">cv. TDa95/00328</strain>
    </source>
</reference>
<sequence length="371" mass="42421">MNIITWNVRGLGRPAKRFLVRDFLNLHFVDVCCLQESKLDVLSQNLWREIGGTRLDKFAFVLAIGTAGGIIMGWNGGTFTGTIVQAGVFSLTLDFLTVGDNRSWRCTTVYGPNARAAKQAFWDEVHGCAAPPGMPWIICGDFNAIFNVGDKNSGPHNLGDLRMANALLQDLALREPPSIGRRFSWTNGQADPIWVKLDRFLVNSDCDRIFPMMIQNSLPRLGSDHVPIRLEAGIHASKPRPFRFELVWSTVEGFHELIERWWNEQSFQGCGAFIFAKKLLKLRNDLRHWAKFSFGSIKLKKMALLHDREHFDVIKESRSLTPTEFKLEADILSNLDEIRRQEEVYWKQRSRLQWLKDGDDNTRYFHAVANG</sequence>
<name>A0ACB7UQ21_DIOAL</name>
<evidence type="ECO:0000313" key="1">
    <source>
        <dbReference type="EMBL" id="KAH7662798.1"/>
    </source>
</evidence>